<evidence type="ECO:0000313" key="1">
    <source>
        <dbReference type="EMBL" id="RYC74688.1"/>
    </source>
</evidence>
<reference evidence="1 2" key="1">
    <citation type="journal article" date="2018" name="bioRxiv">
        <title>Evidence of independent acquisition and adaption of ultra-small bacteria to human hosts across the highly diverse yet reduced genomes of the phylum Saccharibacteria.</title>
        <authorList>
            <person name="McLean J.S."/>
            <person name="Bor B."/>
            <person name="To T.T."/>
            <person name="Liu Q."/>
            <person name="Kearns K.A."/>
            <person name="Solden L.M."/>
            <person name="Wrighton K.C."/>
            <person name="He X."/>
            <person name="Shi W."/>
        </authorList>
    </citation>
    <scope>NUCLEOTIDE SEQUENCE [LARGE SCALE GENOMIC DNA]</scope>
    <source>
        <strain evidence="1 2">TM7_G3_2_Rum_HOT_351B</strain>
    </source>
</reference>
<comment type="caution">
    <text evidence="1">The sequence shown here is derived from an EMBL/GenBank/DDBJ whole genome shotgun (WGS) entry which is preliminary data.</text>
</comment>
<gene>
    <name evidence="1" type="ORF">G3RUM_00440</name>
</gene>
<accession>A0ABY0FN82</accession>
<protein>
    <submittedName>
        <fullName evidence="1">Uncharacterized protein</fullName>
    </submittedName>
</protein>
<name>A0ABY0FN82_9BACT</name>
<proteinExistence type="predicted"/>
<sequence length="47" mass="5507">MLKNIIFVKYTVVVYTKFLSALQKNNVQKSGLNLIVLTKISYKLHFF</sequence>
<reference evidence="1 2" key="2">
    <citation type="journal article" date="2020" name="Cell Rep.">
        <title>Acquisition and Adaptation of Ultra-small Parasitic Reduced Genome Bacteria to Mammalian Hosts.</title>
        <authorList>
            <person name="McLean J.S."/>
            <person name="Bor B."/>
            <person name="Kerns K.A."/>
            <person name="Liu Q."/>
            <person name="To T.T."/>
            <person name="Solden L."/>
            <person name="Hendrickson E.L."/>
            <person name="Wrighton K."/>
            <person name="Shi W."/>
            <person name="He X."/>
        </authorList>
    </citation>
    <scope>NUCLEOTIDE SEQUENCE [LARGE SCALE GENOMIC DNA]</scope>
    <source>
        <strain evidence="1 2">TM7_G3_2_Rum_HOT_351B</strain>
    </source>
</reference>
<dbReference type="EMBL" id="PRLM01000004">
    <property type="protein sequence ID" value="RYC74688.1"/>
    <property type="molecule type" value="Genomic_DNA"/>
</dbReference>
<organism evidence="1 2">
    <name type="scientific">Candidatus Nanosyncoccus alces</name>
    <dbReference type="NCBI Taxonomy" id="2171997"/>
    <lineage>
        <taxon>Bacteria</taxon>
        <taxon>Candidatus Saccharimonadota</taxon>
        <taxon>Candidatus Nanosyncoccalia</taxon>
        <taxon>Candidatus Nanosyncoccales</taxon>
        <taxon>Candidatus Nanosyncoccaceae</taxon>
        <taxon>Candidatus Nanosyncoccus</taxon>
    </lineage>
</organism>
<evidence type="ECO:0000313" key="2">
    <source>
        <dbReference type="Proteomes" id="UP001191019"/>
    </source>
</evidence>
<dbReference type="Proteomes" id="UP001191019">
    <property type="component" value="Unassembled WGS sequence"/>
</dbReference>
<keyword evidence="2" id="KW-1185">Reference proteome</keyword>